<feature type="transmembrane region" description="Helical" evidence="5">
    <location>
        <begin position="60"/>
        <end position="80"/>
    </location>
</feature>
<proteinExistence type="predicted"/>
<dbReference type="GO" id="GO:0052621">
    <property type="term" value="F:diguanylate cyclase activity"/>
    <property type="evidence" value="ECO:0007669"/>
    <property type="project" value="UniProtKB-EC"/>
</dbReference>
<dbReference type="Pfam" id="PF00990">
    <property type="entry name" value="GGDEF"/>
    <property type="match status" value="1"/>
</dbReference>
<dbReference type="OrthoDB" id="9812260at2"/>
<evidence type="ECO:0000256" key="4">
    <source>
        <dbReference type="ARBA" id="ARBA00034247"/>
    </source>
</evidence>
<keyword evidence="5" id="KW-0472">Membrane</keyword>
<dbReference type="RefSeq" id="WP_151187523.1">
    <property type="nucleotide sequence ID" value="NZ_CP043626.1"/>
</dbReference>
<accession>A0A9X7N031</accession>
<organism evidence="7 8">
    <name type="scientific">Pseudomonas denitrificans</name>
    <dbReference type="NCBI Taxonomy" id="43306"/>
    <lineage>
        <taxon>Bacteria</taxon>
        <taxon>Pseudomonadati</taxon>
        <taxon>Pseudomonadota</taxon>
        <taxon>Gammaproteobacteria</taxon>
        <taxon>Pseudomonadales</taxon>
        <taxon>Pseudomonadaceae</taxon>
        <taxon>Halopseudomonas</taxon>
    </lineage>
</organism>
<dbReference type="AlphaFoldDB" id="A0A9X7N031"/>
<dbReference type="PANTHER" id="PTHR45138">
    <property type="entry name" value="REGULATORY COMPONENTS OF SENSORY TRANSDUCTION SYSTEM"/>
    <property type="match status" value="1"/>
</dbReference>
<keyword evidence="8" id="KW-1185">Reference proteome</keyword>
<feature type="domain" description="GGDEF" evidence="6">
    <location>
        <begin position="251"/>
        <end position="386"/>
    </location>
</feature>
<dbReference type="InterPro" id="IPR029787">
    <property type="entry name" value="Nucleotide_cyclase"/>
</dbReference>
<feature type="transmembrane region" description="Helical" evidence="5">
    <location>
        <begin position="192"/>
        <end position="212"/>
    </location>
</feature>
<sequence length="386" mass="41870">MVTTVILSMLCVHLLCFSVMFLLISTRLNGKKMGMEVFALGNFLLGLAYILQLLGGPAHWGAMSVVNHTMTLCAPVAYVLGALRFFDRPTAVWRPLLTLAALYTALQLTVQSALGSEARHALLAGSCALLFLGMAVAVLYARQNVARDLRVEMIVFAVLIGGICALNAAKFAMILQGGLAALDMNSGFQKVFYLYMSFLGTVLPPCAVWLVLRRLTDELRTMAAHDPLTQLLNRRGLVEGLEAHFRSRNAGPAYLLIVDIDHFKQINDNHGHKVGDLVLSHVAQVLKATARKGDLTCRLGGEEFVLVGLDMDRTGALQLAERARAAIEKSEVPGATPDQPIRCTATIGVSEAFTGTQALDEYLQQADRALYRGKTAGRNRVEGAFA</sequence>
<feature type="transmembrane region" description="Helical" evidence="5">
    <location>
        <begin position="6"/>
        <end position="25"/>
    </location>
</feature>
<feature type="transmembrane region" description="Helical" evidence="5">
    <location>
        <begin position="120"/>
        <end position="141"/>
    </location>
</feature>
<dbReference type="GO" id="GO:0005886">
    <property type="term" value="C:plasma membrane"/>
    <property type="evidence" value="ECO:0007669"/>
    <property type="project" value="UniProtKB-SubCell"/>
</dbReference>
<comment type="subcellular location">
    <subcellularLocation>
        <location evidence="2">Cell inner membrane</location>
    </subcellularLocation>
</comment>
<feature type="transmembrane region" description="Helical" evidence="5">
    <location>
        <begin position="153"/>
        <end position="172"/>
    </location>
</feature>
<evidence type="ECO:0000256" key="5">
    <source>
        <dbReference type="SAM" id="Phobius"/>
    </source>
</evidence>
<dbReference type="PROSITE" id="PS50887">
    <property type="entry name" value="GGDEF"/>
    <property type="match status" value="1"/>
</dbReference>
<feature type="transmembrane region" description="Helical" evidence="5">
    <location>
        <begin position="92"/>
        <end position="114"/>
    </location>
</feature>
<dbReference type="EMBL" id="CP043626">
    <property type="protein sequence ID" value="QEY72206.1"/>
    <property type="molecule type" value="Genomic_DNA"/>
</dbReference>
<evidence type="ECO:0000256" key="2">
    <source>
        <dbReference type="ARBA" id="ARBA00004533"/>
    </source>
</evidence>
<dbReference type="FunFam" id="3.30.70.270:FF:000001">
    <property type="entry name" value="Diguanylate cyclase domain protein"/>
    <property type="match status" value="1"/>
</dbReference>
<comment type="catalytic activity">
    <reaction evidence="4">
        <text>2 GTP = 3',3'-c-di-GMP + 2 diphosphate</text>
        <dbReference type="Rhea" id="RHEA:24898"/>
        <dbReference type="ChEBI" id="CHEBI:33019"/>
        <dbReference type="ChEBI" id="CHEBI:37565"/>
        <dbReference type="ChEBI" id="CHEBI:58805"/>
        <dbReference type="EC" id="2.7.7.65"/>
    </reaction>
</comment>
<dbReference type="CDD" id="cd01949">
    <property type="entry name" value="GGDEF"/>
    <property type="match status" value="1"/>
</dbReference>
<dbReference type="InterPro" id="IPR000160">
    <property type="entry name" value="GGDEF_dom"/>
</dbReference>
<evidence type="ECO:0000256" key="1">
    <source>
        <dbReference type="ARBA" id="ARBA00001946"/>
    </source>
</evidence>
<dbReference type="KEGG" id="pden:F1C79_11625"/>
<evidence type="ECO:0000256" key="3">
    <source>
        <dbReference type="ARBA" id="ARBA00012528"/>
    </source>
</evidence>
<dbReference type="Proteomes" id="UP000326659">
    <property type="component" value="Chromosome"/>
</dbReference>
<name>A0A9X7N031_PSEDE</name>
<dbReference type="NCBIfam" id="TIGR00254">
    <property type="entry name" value="GGDEF"/>
    <property type="match status" value="1"/>
</dbReference>
<dbReference type="SMART" id="SM00267">
    <property type="entry name" value="GGDEF"/>
    <property type="match status" value="1"/>
</dbReference>
<keyword evidence="5" id="KW-0812">Transmembrane</keyword>
<keyword evidence="5" id="KW-1133">Transmembrane helix</keyword>
<reference evidence="7 8" key="1">
    <citation type="submission" date="2019-09" db="EMBL/GenBank/DDBJ databases">
        <title>Prosopis cineraria nodule microbiome.</title>
        <authorList>
            <person name="Chaluvadi S.R."/>
            <person name="Ali R."/>
            <person name="Wang X."/>
        </authorList>
    </citation>
    <scope>NUCLEOTIDE SEQUENCE [LARGE SCALE GENOMIC DNA]</scope>
    <source>
        <strain evidence="7 8">BG1</strain>
    </source>
</reference>
<dbReference type="InterPro" id="IPR043128">
    <property type="entry name" value="Rev_trsase/Diguanyl_cyclase"/>
</dbReference>
<evidence type="ECO:0000313" key="7">
    <source>
        <dbReference type="EMBL" id="QEY72206.1"/>
    </source>
</evidence>
<dbReference type="Gene3D" id="3.30.70.270">
    <property type="match status" value="1"/>
</dbReference>
<evidence type="ECO:0000313" key="8">
    <source>
        <dbReference type="Proteomes" id="UP000326659"/>
    </source>
</evidence>
<feature type="transmembrane region" description="Helical" evidence="5">
    <location>
        <begin position="37"/>
        <end position="54"/>
    </location>
</feature>
<protein>
    <recommendedName>
        <fullName evidence="3">diguanylate cyclase</fullName>
        <ecNumber evidence="3">2.7.7.65</ecNumber>
    </recommendedName>
</protein>
<dbReference type="InterPro" id="IPR050469">
    <property type="entry name" value="Diguanylate_Cyclase"/>
</dbReference>
<dbReference type="PANTHER" id="PTHR45138:SF9">
    <property type="entry name" value="DIGUANYLATE CYCLASE DGCM-RELATED"/>
    <property type="match status" value="1"/>
</dbReference>
<dbReference type="EC" id="2.7.7.65" evidence="3"/>
<evidence type="ECO:0000259" key="6">
    <source>
        <dbReference type="PROSITE" id="PS50887"/>
    </source>
</evidence>
<gene>
    <name evidence="7" type="ORF">F1C79_11625</name>
</gene>
<dbReference type="SUPFAM" id="SSF55073">
    <property type="entry name" value="Nucleotide cyclase"/>
    <property type="match status" value="1"/>
</dbReference>
<comment type="cofactor">
    <cofactor evidence="1">
        <name>Mg(2+)</name>
        <dbReference type="ChEBI" id="CHEBI:18420"/>
    </cofactor>
</comment>